<dbReference type="Proteomes" id="UP001241377">
    <property type="component" value="Unassembled WGS sequence"/>
</dbReference>
<evidence type="ECO:0000313" key="1">
    <source>
        <dbReference type="EMBL" id="KAJ9107813.1"/>
    </source>
</evidence>
<dbReference type="EMBL" id="JASBWR010000024">
    <property type="protein sequence ID" value="KAJ9107813.1"/>
    <property type="molecule type" value="Genomic_DNA"/>
</dbReference>
<evidence type="ECO:0000313" key="2">
    <source>
        <dbReference type="Proteomes" id="UP001241377"/>
    </source>
</evidence>
<protein>
    <submittedName>
        <fullName evidence="1">Uncharacterized protein</fullName>
    </submittedName>
</protein>
<accession>A0ACC2W7U9</accession>
<comment type="caution">
    <text evidence="1">The sequence shown here is derived from an EMBL/GenBank/DDBJ whole genome shotgun (WGS) entry which is preliminary data.</text>
</comment>
<organism evidence="1 2">
    <name type="scientific">Naganishia cerealis</name>
    <dbReference type="NCBI Taxonomy" id="610337"/>
    <lineage>
        <taxon>Eukaryota</taxon>
        <taxon>Fungi</taxon>
        <taxon>Dikarya</taxon>
        <taxon>Basidiomycota</taxon>
        <taxon>Agaricomycotina</taxon>
        <taxon>Tremellomycetes</taxon>
        <taxon>Filobasidiales</taxon>
        <taxon>Filobasidiaceae</taxon>
        <taxon>Naganishia</taxon>
    </lineage>
</organism>
<reference evidence="1" key="1">
    <citation type="submission" date="2023-04" db="EMBL/GenBank/DDBJ databases">
        <title>Draft Genome sequencing of Naganishia species isolated from polar environments using Oxford Nanopore Technology.</title>
        <authorList>
            <person name="Leo P."/>
            <person name="Venkateswaran K."/>
        </authorList>
    </citation>
    <scope>NUCLEOTIDE SEQUENCE</scope>
    <source>
        <strain evidence="1">MNA-CCFEE 5261</strain>
    </source>
</reference>
<name>A0ACC2W7U9_9TREE</name>
<keyword evidence="2" id="KW-1185">Reference proteome</keyword>
<sequence length="129" mass="14564">MPSVNQIEVHPYVYEKAKPIIEWCHNKGIMIACCTTLASIVRFPSGPLDSVVKSIAEELNATQDQMLMKWAHQVTYGGIIVTTSCKKDRLKGQILALTEMKELSDEQIKAIADAGREAHQRVYEHYMDD</sequence>
<gene>
    <name evidence="1" type="ORF">QFC19_002719</name>
</gene>
<proteinExistence type="predicted"/>